<feature type="region of interest" description="Disordered" evidence="1">
    <location>
        <begin position="19"/>
        <end position="57"/>
    </location>
</feature>
<dbReference type="Proteomes" id="UP000774804">
    <property type="component" value="Unassembled WGS sequence"/>
</dbReference>
<comment type="caution">
    <text evidence="6">The sequence shown here is derived from an EMBL/GenBank/DDBJ whole genome shotgun (WGS) entry which is preliminary data.</text>
</comment>
<dbReference type="Proteomes" id="UP000697107">
    <property type="component" value="Unassembled WGS sequence"/>
</dbReference>
<evidence type="ECO:0000313" key="4">
    <source>
        <dbReference type="EMBL" id="KAG2989877.1"/>
    </source>
</evidence>
<dbReference type="EMBL" id="RCMV01000125">
    <property type="protein sequence ID" value="KAG3224029.1"/>
    <property type="molecule type" value="Genomic_DNA"/>
</dbReference>
<accession>A0A329SV83</accession>
<dbReference type="EMBL" id="RCML01000125">
    <property type="protein sequence ID" value="KAG2989877.1"/>
    <property type="molecule type" value="Genomic_DNA"/>
</dbReference>
<evidence type="ECO:0000313" key="3">
    <source>
        <dbReference type="EMBL" id="KAG2947136.1"/>
    </source>
</evidence>
<proteinExistence type="predicted"/>
<reference evidence="2" key="2">
    <citation type="submission" date="2018-10" db="EMBL/GenBank/DDBJ databases">
        <title>Effector identification in a new, highly contiguous assembly of the strawberry crown rot pathogen Phytophthora cactorum.</title>
        <authorList>
            <person name="Armitage A.D."/>
            <person name="Nellist C.F."/>
            <person name="Bates H."/>
            <person name="Vickerstaff R.J."/>
            <person name="Harrison R.J."/>
        </authorList>
    </citation>
    <scope>NUCLEOTIDE SEQUENCE</scope>
    <source>
        <strain evidence="2">4032</strain>
        <strain evidence="3">4040</strain>
        <strain evidence="4">P415</strain>
        <strain evidence="5">P421</strain>
    </source>
</reference>
<dbReference type="AlphaFoldDB" id="A0A329SV83"/>
<dbReference type="EMBL" id="RCMK01000140">
    <property type="protein sequence ID" value="KAG2947136.1"/>
    <property type="molecule type" value="Genomic_DNA"/>
</dbReference>
<dbReference type="Proteomes" id="UP000760860">
    <property type="component" value="Unassembled WGS sequence"/>
</dbReference>
<evidence type="ECO:0000313" key="2">
    <source>
        <dbReference type="EMBL" id="KAG2931540.1"/>
    </source>
</evidence>
<dbReference type="Proteomes" id="UP000251314">
    <property type="component" value="Unassembled WGS sequence"/>
</dbReference>
<protein>
    <submittedName>
        <fullName evidence="6">Uncharacterized protein</fullName>
    </submittedName>
</protein>
<dbReference type="Proteomes" id="UP000736787">
    <property type="component" value="Unassembled WGS sequence"/>
</dbReference>
<evidence type="ECO:0000256" key="1">
    <source>
        <dbReference type="SAM" id="MobiDB-lite"/>
    </source>
</evidence>
<dbReference type="EMBL" id="MJFZ01000047">
    <property type="protein sequence ID" value="RAW40485.1"/>
    <property type="molecule type" value="Genomic_DNA"/>
</dbReference>
<evidence type="ECO:0000313" key="6">
    <source>
        <dbReference type="EMBL" id="RAW40485.1"/>
    </source>
</evidence>
<name>A0A329SV83_9STRA</name>
<evidence type="ECO:0000313" key="7">
    <source>
        <dbReference type="Proteomes" id="UP000251314"/>
    </source>
</evidence>
<dbReference type="VEuPathDB" id="FungiDB:PC110_g3317"/>
<gene>
    <name evidence="6" type="ORF">PC110_g3317</name>
    <name evidence="2" type="ORF">PC115_g6051</name>
    <name evidence="3" type="ORF">PC117_g7057</name>
    <name evidence="4" type="ORF">PC118_g5893</name>
    <name evidence="5" type="ORF">PC129_g5298</name>
</gene>
<dbReference type="EMBL" id="RCMI01000131">
    <property type="protein sequence ID" value="KAG2931540.1"/>
    <property type="molecule type" value="Genomic_DNA"/>
</dbReference>
<sequence length="57" mass="6146">MFLRREDASFRSSIPFDAIPDRWPIVDDDSGSDSGVADKDDGLSSAIVSQDVEDGGK</sequence>
<keyword evidence="7" id="KW-1185">Reference proteome</keyword>
<evidence type="ECO:0000313" key="5">
    <source>
        <dbReference type="EMBL" id="KAG3224029.1"/>
    </source>
</evidence>
<reference evidence="6 7" key="1">
    <citation type="submission" date="2018-01" db="EMBL/GenBank/DDBJ databases">
        <title>Draft genome of the strawberry crown rot pathogen Phytophthora cactorum.</title>
        <authorList>
            <person name="Armitage A.D."/>
            <person name="Lysoe E."/>
            <person name="Nellist C.F."/>
            <person name="Harrison R.J."/>
            <person name="Brurberg M.B."/>
        </authorList>
    </citation>
    <scope>NUCLEOTIDE SEQUENCE [LARGE SCALE GENOMIC DNA]</scope>
    <source>
        <strain evidence="6 7">10300</strain>
    </source>
</reference>
<organism evidence="6 7">
    <name type="scientific">Phytophthora cactorum</name>
    <dbReference type="NCBI Taxonomy" id="29920"/>
    <lineage>
        <taxon>Eukaryota</taxon>
        <taxon>Sar</taxon>
        <taxon>Stramenopiles</taxon>
        <taxon>Oomycota</taxon>
        <taxon>Peronosporomycetes</taxon>
        <taxon>Peronosporales</taxon>
        <taxon>Peronosporaceae</taxon>
        <taxon>Phytophthora</taxon>
    </lineage>
</organism>